<reference evidence="5" key="1">
    <citation type="journal article" date="2019" name="Int. J. Syst. Evol. Microbiol.">
        <title>The Global Catalogue of Microorganisms (GCM) 10K type strain sequencing project: providing services to taxonomists for standard genome sequencing and annotation.</title>
        <authorList>
            <consortium name="The Broad Institute Genomics Platform"/>
            <consortium name="The Broad Institute Genome Sequencing Center for Infectious Disease"/>
            <person name="Wu L."/>
            <person name="Ma J."/>
        </authorList>
    </citation>
    <scope>NUCLEOTIDE SEQUENCE [LARGE SCALE GENOMIC DNA]</scope>
    <source>
        <strain evidence="5">KCTC 22245</strain>
    </source>
</reference>
<feature type="compositionally biased region" description="Gly residues" evidence="2">
    <location>
        <begin position="603"/>
        <end position="617"/>
    </location>
</feature>
<name>A0ABV7MGE6_9PROT</name>
<feature type="transmembrane region" description="Helical" evidence="3">
    <location>
        <begin position="21"/>
        <end position="43"/>
    </location>
</feature>
<feature type="transmembrane region" description="Helical" evidence="3">
    <location>
        <begin position="49"/>
        <end position="69"/>
    </location>
</feature>
<evidence type="ECO:0000256" key="1">
    <source>
        <dbReference type="SAM" id="Coils"/>
    </source>
</evidence>
<feature type="transmembrane region" description="Helical" evidence="3">
    <location>
        <begin position="143"/>
        <end position="160"/>
    </location>
</feature>
<feature type="region of interest" description="Disordered" evidence="2">
    <location>
        <begin position="731"/>
        <end position="762"/>
    </location>
</feature>
<evidence type="ECO:0000313" key="5">
    <source>
        <dbReference type="Proteomes" id="UP001595607"/>
    </source>
</evidence>
<keyword evidence="3" id="KW-0812">Transmembrane</keyword>
<dbReference type="RefSeq" id="WP_189576702.1">
    <property type="nucleotide sequence ID" value="NZ_BMXU01000002.1"/>
</dbReference>
<feature type="region of interest" description="Disordered" evidence="2">
    <location>
        <begin position="589"/>
        <end position="692"/>
    </location>
</feature>
<dbReference type="InterPro" id="IPR012683">
    <property type="entry name" value="CHP02302_TM"/>
</dbReference>
<dbReference type="EMBL" id="JBHRVA010000003">
    <property type="protein sequence ID" value="MFC3303810.1"/>
    <property type="molecule type" value="Genomic_DNA"/>
</dbReference>
<evidence type="ECO:0000313" key="4">
    <source>
        <dbReference type="EMBL" id="MFC3303810.1"/>
    </source>
</evidence>
<sequence length="797" mass="86484">MRLPVSVPLQRAFAVLAWERAVPAFMPLVIAAAFIFALIWTGAFAQLPLAWHLAGLVLSGAVLLFLASWGSRRFRFPRRAEALRRIEERNGLKTGILDSAWATNFASAQDDPLWIASRERLIQEIGEPKAPLPRVSAAQVDRFGIRYFALLAVFAALLLTRGETDGLKASLTPPFPVQAPVVVDAWIEPPAYTELPSRILKLTAERSALGAAAGSQLHIRLRREDGRPVRGVITYTTESEGRRRIRPSGDDGSAVVVPLDAPGVLAVAAGGEQRQLDVYVSADTEPSVRLVGEPDTSTGVIRMDVITEDDYPLASGELVLSLLPGQSISRDAPMPEEKVIQSPDRVNLPSLAGQPGERQVEAGTEEHPWAGLLVKAVLRVTDGLGQTAESEPFAFTMPERMFYNPMSKAVIEERRKLAMAPGSLNRSAELFGAMVIAPDLFDVDPSEHLMLKATAEAVSTAKVRDVPDIIESLWPLALELEDDGLAYARARLDAAEEALRQALRNGADQSEIAQRIAELRQAMNDYIRALAESGFAEAEPQEGDTELGEADLDEILRRMEELAEQGANEEAESLLAQLEALLQQLQLSQGSGGQGQQQAEGQQGQGQGQPSGEGGESGQSPGEGALSGTGDLIQQQRELADETFSARRGDRGVGDLPGQQRSLGDSLRDLMEDLPEGTEGAREGYERAEETMERAARALENGNLGMAQSLQERALQQLRDAGTELAEAIGEATDEPGEGSDPLGRAFSGSEGPDPEDFGLYDPERIRELLAQIRRRLRDPDLGEAEREYLESLLERF</sequence>
<evidence type="ECO:0000256" key="3">
    <source>
        <dbReference type="SAM" id="Phobius"/>
    </source>
</evidence>
<accession>A0ABV7MGE6</accession>
<gene>
    <name evidence="4" type="ORF">ACFONP_13840</name>
</gene>
<keyword evidence="5" id="KW-1185">Reference proteome</keyword>
<comment type="caution">
    <text evidence="4">The sequence shown here is derived from an EMBL/GenBank/DDBJ whole genome shotgun (WGS) entry which is preliminary data.</text>
</comment>
<keyword evidence="1" id="KW-0175">Coiled coil</keyword>
<keyword evidence="3" id="KW-0472">Membrane</keyword>
<proteinExistence type="predicted"/>
<feature type="coiled-coil region" evidence="1">
    <location>
        <begin position="552"/>
        <end position="588"/>
    </location>
</feature>
<protein>
    <submittedName>
        <fullName evidence="4">DUF4175 domain-containing protein</fullName>
    </submittedName>
</protein>
<feature type="compositionally biased region" description="Basic and acidic residues" evidence="2">
    <location>
        <begin position="679"/>
        <end position="692"/>
    </location>
</feature>
<feature type="compositionally biased region" description="Basic and acidic residues" evidence="2">
    <location>
        <begin position="638"/>
        <end position="653"/>
    </location>
</feature>
<dbReference type="Pfam" id="PF13779">
    <property type="entry name" value="DUF4175"/>
    <property type="match status" value="1"/>
</dbReference>
<organism evidence="4 5">
    <name type="scientific">Parvularcula lutaonensis</name>
    <dbReference type="NCBI Taxonomy" id="491923"/>
    <lineage>
        <taxon>Bacteria</taxon>
        <taxon>Pseudomonadati</taxon>
        <taxon>Pseudomonadota</taxon>
        <taxon>Alphaproteobacteria</taxon>
        <taxon>Parvularculales</taxon>
        <taxon>Parvularculaceae</taxon>
        <taxon>Parvularcula</taxon>
    </lineage>
</organism>
<evidence type="ECO:0000256" key="2">
    <source>
        <dbReference type="SAM" id="MobiDB-lite"/>
    </source>
</evidence>
<dbReference type="Proteomes" id="UP001595607">
    <property type="component" value="Unassembled WGS sequence"/>
</dbReference>
<keyword evidence="3" id="KW-1133">Transmembrane helix</keyword>